<feature type="compositionally biased region" description="Basic and acidic residues" evidence="1">
    <location>
        <begin position="105"/>
        <end position="116"/>
    </location>
</feature>
<dbReference type="EMBL" id="MU863629">
    <property type="protein sequence ID" value="KAK4103148.1"/>
    <property type="molecule type" value="Genomic_DNA"/>
</dbReference>
<protein>
    <submittedName>
        <fullName evidence="2">Uncharacterized protein</fullName>
    </submittedName>
</protein>
<evidence type="ECO:0000313" key="3">
    <source>
        <dbReference type="Proteomes" id="UP001305647"/>
    </source>
</evidence>
<comment type="caution">
    <text evidence="2">The sequence shown here is derived from an EMBL/GenBank/DDBJ whole genome shotgun (WGS) entry which is preliminary data.</text>
</comment>
<keyword evidence="3" id="KW-1185">Reference proteome</keyword>
<feature type="compositionally biased region" description="Basic residues" evidence="1">
    <location>
        <begin position="8"/>
        <end position="20"/>
    </location>
</feature>
<sequence length="116" mass="12419">MEAPRTQKGPKKMSHPHHVGPKNESGYTDEAAEECHDLIDNAEEDAHLHEPGSMYMPTDNPEHVHRMQGGLEGKSTESGSGGGGAAKKMQETGKNVASTLGEKVGQMKEKAPGMNK</sequence>
<organism evidence="2 3">
    <name type="scientific">Parathielavia hyrcaniae</name>
    <dbReference type="NCBI Taxonomy" id="113614"/>
    <lineage>
        <taxon>Eukaryota</taxon>
        <taxon>Fungi</taxon>
        <taxon>Dikarya</taxon>
        <taxon>Ascomycota</taxon>
        <taxon>Pezizomycotina</taxon>
        <taxon>Sordariomycetes</taxon>
        <taxon>Sordariomycetidae</taxon>
        <taxon>Sordariales</taxon>
        <taxon>Chaetomiaceae</taxon>
        <taxon>Parathielavia</taxon>
    </lineage>
</organism>
<accession>A0AAN6Q428</accession>
<evidence type="ECO:0000313" key="2">
    <source>
        <dbReference type="EMBL" id="KAK4103148.1"/>
    </source>
</evidence>
<evidence type="ECO:0000256" key="1">
    <source>
        <dbReference type="SAM" id="MobiDB-lite"/>
    </source>
</evidence>
<dbReference type="AlphaFoldDB" id="A0AAN6Q428"/>
<feature type="region of interest" description="Disordered" evidence="1">
    <location>
        <begin position="49"/>
        <end position="116"/>
    </location>
</feature>
<dbReference type="Proteomes" id="UP001305647">
    <property type="component" value="Unassembled WGS sequence"/>
</dbReference>
<proteinExistence type="predicted"/>
<name>A0AAN6Q428_9PEZI</name>
<reference evidence="2" key="2">
    <citation type="submission" date="2023-05" db="EMBL/GenBank/DDBJ databases">
        <authorList>
            <consortium name="Lawrence Berkeley National Laboratory"/>
            <person name="Steindorff A."/>
            <person name="Hensen N."/>
            <person name="Bonometti L."/>
            <person name="Westerberg I."/>
            <person name="Brannstrom I.O."/>
            <person name="Guillou S."/>
            <person name="Cros-Aarteil S."/>
            <person name="Calhoun S."/>
            <person name="Haridas S."/>
            <person name="Kuo A."/>
            <person name="Mondo S."/>
            <person name="Pangilinan J."/>
            <person name="Riley R."/>
            <person name="Labutti K."/>
            <person name="Andreopoulos B."/>
            <person name="Lipzen A."/>
            <person name="Chen C."/>
            <person name="Yanf M."/>
            <person name="Daum C."/>
            <person name="Ng V."/>
            <person name="Clum A."/>
            <person name="Ohm R."/>
            <person name="Martin F."/>
            <person name="Silar P."/>
            <person name="Natvig D."/>
            <person name="Lalanne C."/>
            <person name="Gautier V."/>
            <person name="Ament-Velasquez S.L."/>
            <person name="Kruys A."/>
            <person name="Hutchinson M.I."/>
            <person name="Powell A.J."/>
            <person name="Barry K."/>
            <person name="Miller A.N."/>
            <person name="Grigoriev I.V."/>
            <person name="Debuchy R."/>
            <person name="Gladieux P."/>
            <person name="Thoren M.H."/>
            <person name="Johannesson H."/>
        </authorList>
    </citation>
    <scope>NUCLEOTIDE SEQUENCE</scope>
    <source>
        <strain evidence="2">CBS 757.83</strain>
    </source>
</reference>
<feature type="region of interest" description="Disordered" evidence="1">
    <location>
        <begin position="1"/>
        <end position="29"/>
    </location>
</feature>
<gene>
    <name evidence="2" type="ORF">N658DRAFT_494472</name>
</gene>
<reference evidence="2" key="1">
    <citation type="journal article" date="2023" name="Mol. Phylogenet. Evol.">
        <title>Genome-scale phylogeny and comparative genomics of the fungal order Sordariales.</title>
        <authorList>
            <person name="Hensen N."/>
            <person name="Bonometti L."/>
            <person name="Westerberg I."/>
            <person name="Brannstrom I.O."/>
            <person name="Guillou S."/>
            <person name="Cros-Aarteil S."/>
            <person name="Calhoun S."/>
            <person name="Haridas S."/>
            <person name="Kuo A."/>
            <person name="Mondo S."/>
            <person name="Pangilinan J."/>
            <person name="Riley R."/>
            <person name="LaButti K."/>
            <person name="Andreopoulos B."/>
            <person name="Lipzen A."/>
            <person name="Chen C."/>
            <person name="Yan M."/>
            <person name="Daum C."/>
            <person name="Ng V."/>
            <person name="Clum A."/>
            <person name="Steindorff A."/>
            <person name="Ohm R.A."/>
            <person name="Martin F."/>
            <person name="Silar P."/>
            <person name="Natvig D.O."/>
            <person name="Lalanne C."/>
            <person name="Gautier V."/>
            <person name="Ament-Velasquez S.L."/>
            <person name="Kruys A."/>
            <person name="Hutchinson M.I."/>
            <person name="Powell A.J."/>
            <person name="Barry K."/>
            <person name="Miller A.N."/>
            <person name="Grigoriev I.V."/>
            <person name="Debuchy R."/>
            <person name="Gladieux P."/>
            <person name="Hiltunen Thoren M."/>
            <person name="Johannesson H."/>
        </authorList>
    </citation>
    <scope>NUCLEOTIDE SEQUENCE</scope>
    <source>
        <strain evidence="2">CBS 757.83</strain>
    </source>
</reference>